<keyword evidence="5" id="KW-0255">Endonuclease</keyword>
<keyword evidence="5" id="KW-0378">Hydrolase</keyword>
<dbReference type="EMBL" id="JANURM010000007">
    <property type="protein sequence ID" value="MDL0089065.1"/>
    <property type="molecule type" value="Genomic_DNA"/>
</dbReference>
<dbReference type="RefSeq" id="WP_284937723.1">
    <property type="nucleotide sequence ID" value="NZ_JANURM010000007.1"/>
</dbReference>
<reference evidence="5" key="1">
    <citation type="submission" date="2022-08" db="EMBL/GenBank/DDBJ databases">
        <authorList>
            <person name="Wang H."/>
        </authorList>
    </citation>
    <scope>NUCLEOTIDE SEQUENCE</scope>
    <source>
        <strain evidence="5">PS10</strain>
    </source>
</reference>
<protein>
    <submittedName>
        <fullName evidence="5">Restriction endonuclease subunit S</fullName>
    </submittedName>
</protein>
<dbReference type="SUPFAM" id="SSF116734">
    <property type="entry name" value="DNA methylase specificity domain"/>
    <property type="match status" value="1"/>
</dbReference>
<evidence type="ECO:0000256" key="3">
    <source>
        <dbReference type="ARBA" id="ARBA00023125"/>
    </source>
</evidence>
<keyword evidence="5" id="KW-0540">Nuclease</keyword>
<keyword evidence="2" id="KW-0680">Restriction system</keyword>
<keyword evidence="3" id="KW-0238">DNA-binding</keyword>
<evidence type="ECO:0000259" key="4">
    <source>
        <dbReference type="Pfam" id="PF01420"/>
    </source>
</evidence>
<keyword evidence="6" id="KW-1185">Reference proteome</keyword>
<gene>
    <name evidence="5" type="ORF">NYG85_06760</name>
</gene>
<evidence type="ECO:0000313" key="5">
    <source>
        <dbReference type="EMBL" id="MDL0089065.1"/>
    </source>
</evidence>
<dbReference type="InterPro" id="IPR000055">
    <property type="entry name" value="Restrct_endonuc_typeI_TRD"/>
</dbReference>
<feature type="domain" description="Type I restriction modification DNA specificity" evidence="4">
    <location>
        <begin position="12"/>
        <end position="164"/>
    </location>
</feature>
<reference evidence="5" key="2">
    <citation type="journal article" date="2023" name="Microorganisms">
        <title>Isolation and Genomic Characteristics of Cat-Borne Campylobacter felis sp. nov. and Sheep-Borne Campylobacter ovis sp. nov.</title>
        <authorList>
            <person name="Wang H."/>
            <person name="Li Y."/>
            <person name="Gu Y."/>
            <person name="Zhou G."/>
            <person name="Chen X."/>
            <person name="Zhang X."/>
            <person name="Shao Z."/>
            <person name="Zhang J."/>
            <person name="Zhang M."/>
        </authorList>
    </citation>
    <scope>NUCLEOTIDE SEQUENCE</scope>
    <source>
        <strain evidence="5">PS10</strain>
    </source>
</reference>
<name>A0ABT7HQE5_9BACT</name>
<comment type="caution">
    <text evidence="5">The sequence shown here is derived from an EMBL/GenBank/DDBJ whole genome shotgun (WGS) entry which is preliminary data.</text>
</comment>
<dbReference type="Pfam" id="PF01420">
    <property type="entry name" value="Methylase_S"/>
    <property type="match status" value="1"/>
</dbReference>
<dbReference type="GO" id="GO:0004519">
    <property type="term" value="F:endonuclease activity"/>
    <property type="evidence" value="ECO:0007669"/>
    <property type="project" value="UniProtKB-KW"/>
</dbReference>
<evidence type="ECO:0000313" key="6">
    <source>
        <dbReference type="Proteomes" id="UP001173801"/>
    </source>
</evidence>
<dbReference type="Gene3D" id="3.90.220.20">
    <property type="entry name" value="DNA methylase specificity domains"/>
    <property type="match status" value="1"/>
</dbReference>
<dbReference type="Proteomes" id="UP001173801">
    <property type="component" value="Unassembled WGS sequence"/>
</dbReference>
<comment type="similarity">
    <text evidence="1">Belongs to the type-I restriction system S methylase family.</text>
</comment>
<sequence>MQIAQSLFDKLNVKWGNFKLIDLFEYERGSRLTKNNRQSGAYPLVTAGETNLGVKEFISNENQKIFNNAITIDMFCNSFVHIKDFCCDDNVLVLKSKNNISIYVMHFISAIINKDKFNFGYGKQYRQNTLEKHIILLPIDDFGNPNFTLMENFIKEIKQNHTQKLINYYRFLENRESRI</sequence>
<dbReference type="InterPro" id="IPR044946">
    <property type="entry name" value="Restrct_endonuc_typeI_TRD_sf"/>
</dbReference>
<proteinExistence type="inferred from homology"/>
<accession>A0ABT7HQE5</accession>
<organism evidence="5 6">
    <name type="scientific">Campylobacter gastrosuis</name>
    <dbReference type="NCBI Taxonomy" id="2974576"/>
    <lineage>
        <taxon>Bacteria</taxon>
        <taxon>Pseudomonadati</taxon>
        <taxon>Campylobacterota</taxon>
        <taxon>Epsilonproteobacteria</taxon>
        <taxon>Campylobacterales</taxon>
        <taxon>Campylobacteraceae</taxon>
        <taxon>Campylobacter</taxon>
    </lineage>
</organism>
<evidence type="ECO:0000256" key="1">
    <source>
        <dbReference type="ARBA" id="ARBA00010923"/>
    </source>
</evidence>
<evidence type="ECO:0000256" key="2">
    <source>
        <dbReference type="ARBA" id="ARBA00022747"/>
    </source>
</evidence>